<dbReference type="PANTHER" id="PTHR13041:SF3">
    <property type="entry name" value="PROTEIN JTB"/>
    <property type="match status" value="1"/>
</dbReference>
<accession>A0ABR0Y447</accession>
<keyword evidence="1" id="KW-1133">Transmembrane helix</keyword>
<evidence type="ECO:0000256" key="1">
    <source>
        <dbReference type="SAM" id="Phobius"/>
    </source>
</evidence>
<proteinExistence type="predicted"/>
<keyword evidence="3" id="KW-1185">Reference proteome</keyword>
<organism evidence="2 3">
    <name type="scientific">Huso huso</name>
    <name type="common">Beluga</name>
    <name type="synonym">Acipenser huso</name>
    <dbReference type="NCBI Taxonomy" id="61971"/>
    <lineage>
        <taxon>Eukaryota</taxon>
        <taxon>Metazoa</taxon>
        <taxon>Chordata</taxon>
        <taxon>Craniata</taxon>
        <taxon>Vertebrata</taxon>
        <taxon>Euteleostomi</taxon>
        <taxon>Actinopterygii</taxon>
        <taxon>Chondrostei</taxon>
        <taxon>Acipenseriformes</taxon>
        <taxon>Acipenseridae</taxon>
        <taxon>Huso</taxon>
    </lineage>
</organism>
<name>A0ABR0Y447_HUSHU</name>
<keyword evidence="1" id="KW-0812">Transmembrane</keyword>
<dbReference type="Gene3D" id="3.30.720.220">
    <property type="match status" value="1"/>
</dbReference>
<protein>
    <submittedName>
        <fullName evidence="2">Protein JTB-like</fullName>
    </submittedName>
</protein>
<comment type="caution">
    <text evidence="2">The sequence shown here is derived from an EMBL/GenBank/DDBJ whole genome shotgun (WGS) entry which is preliminary data.</text>
</comment>
<sequence length="161" mass="18010">MGIDCRIQPMWLFSTRLTPGLSCSPRSIALYTVLWLLTAARICGAAVRSEDRSPAMAAGSAPCWQVEEFVVAQECSQCTAFEAMSWLACSTTGYVEKINCAKSKKDEYKSCRSAVMEERLFWQFEGSVVGLTFVFAFLVVVRQRALDRLASEKVRKQIESI</sequence>
<keyword evidence="1" id="KW-0472">Membrane</keyword>
<evidence type="ECO:0000313" key="2">
    <source>
        <dbReference type="EMBL" id="KAK6467180.1"/>
    </source>
</evidence>
<dbReference type="Pfam" id="PF05439">
    <property type="entry name" value="JTB"/>
    <property type="match status" value="1"/>
</dbReference>
<dbReference type="InterPro" id="IPR008657">
    <property type="entry name" value="JTB"/>
</dbReference>
<dbReference type="EMBL" id="JAHFZB010000051">
    <property type="protein sequence ID" value="KAK6467180.1"/>
    <property type="molecule type" value="Genomic_DNA"/>
</dbReference>
<evidence type="ECO:0000313" key="3">
    <source>
        <dbReference type="Proteomes" id="UP001369086"/>
    </source>
</evidence>
<dbReference type="PANTHER" id="PTHR13041">
    <property type="entry name" value="JTB PROTEIN-RELATED"/>
    <property type="match status" value="1"/>
</dbReference>
<feature type="transmembrane region" description="Helical" evidence="1">
    <location>
        <begin position="120"/>
        <end position="141"/>
    </location>
</feature>
<gene>
    <name evidence="2" type="ORF">HHUSO_G35579</name>
</gene>
<reference evidence="2 3" key="1">
    <citation type="submission" date="2021-05" db="EMBL/GenBank/DDBJ databases">
        <authorList>
            <person name="Zahm M."/>
            <person name="Klopp C."/>
            <person name="Cabau C."/>
            <person name="Kuhl H."/>
            <person name="Suciu R."/>
            <person name="Ciorpac M."/>
            <person name="Holostenco D."/>
            <person name="Gessner J."/>
            <person name="Wuertz S."/>
            <person name="Hohne C."/>
            <person name="Stock M."/>
            <person name="Gislard M."/>
            <person name="Lluch J."/>
            <person name="Milhes M."/>
            <person name="Lampietro C."/>
            <person name="Lopez Roques C."/>
            <person name="Donnadieu C."/>
            <person name="Du K."/>
            <person name="Schartl M."/>
            <person name="Guiguen Y."/>
        </authorList>
    </citation>
    <scope>NUCLEOTIDE SEQUENCE [LARGE SCALE GENOMIC DNA]</scope>
    <source>
        <strain evidence="2">Hh-F2</strain>
        <tissue evidence="2">Blood</tissue>
    </source>
</reference>
<dbReference type="Proteomes" id="UP001369086">
    <property type="component" value="Unassembled WGS sequence"/>
</dbReference>